<dbReference type="EnsemblMetazoa" id="GPPI027705-RA">
    <property type="protein sequence ID" value="GPPI027705-PA"/>
    <property type="gene ID" value="GPPI027705"/>
</dbReference>
<reference evidence="2" key="1">
    <citation type="submission" date="2015-01" db="EMBL/GenBank/DDBJ databases">
        <authorList>
            <person name="Aksoy S."/>
            <person name="Warren W."/>
            <person name="Wilson R.K."/>
        </authorList>
    </citation>
    <scope>NUCLEOTIDE SEQUENCE [LARGE SCALE GENOMIC DNA]</scope>
    <source>
        <strain evidence="2">IAEA</strain>
    </source>
</reference>
<evidence type="ECO:0000313" key="2">
    <source>
        <dbReference type="Proteomes" id="UP000092460"/>
    </source>
</evidence>
<evidence type="ECO:0000313" key="1">
    <source>
        <dbReference type="EnsemblMetazoa" id="GPPI027705-PA"/>
    </source>
</evidence>
<name>A0A1B0BES9_9MUSC</name>
<organism evidence="1 2">
    <name type="scientific">Glossina palpalis gambiensis</name>
    <dbReference type="NCBI Taxonomy" id="67801"/>
    <lineage>
        <taxon>Eukaryota</taxon>
        <taxon>Metazoa</taxon>
        <taxon>Ecdysozoa</taxon>
        <taxon>Arthropoda</taxon>
        <taxon>Hexapoda</taxon>
        <taxon>Insecta</taxon>
        <taxon>Pterygota</taxon>
        <taxon>Neoptera</taxon>
        <taxon>Endopterygota</taxon>
        <taxon>Diptera</taxon>
        <taxon>Brachycera</taxon>
        <taxon>Muscomorpha</taxon>
        <taxon>Hippoboscoidea</taxon>
        <taxon>Glossinidae</taxon>
        <taxon>Glossina</taxon>
    </lineage>
</organism>
<dbReference type="VEuPathDB" id="VectorBase:GPPI027705"/>
<dbReference type="Proteomes" id="UP000092460">
    <property type="component" value="Unassembled WGS sequence"/>
</dbReference>
<dbReference type="AlphaFoldDB" id="A0A1B0BES9"/>
<reference evidence="1" key="2">
    <citation type="submission" date="2020-05" db="UniProtKB">
        <authorList>
            <consortium name="EnsemblMetazoa"/>
        </authorList>
    </citation>
    <scope>IDENTIFICATION</scope>
    <source>
        <strain evidence="1">IAEA</strain>
    </source>
</reference>
<keyword evidence="2" id="KW-1185">Reference proteome</keyword>
<accession>A0A1B0BES9</accession>
<dbReference type="EMBL" id="JXJN01013007">
    <property type="status" value="NOT_ANNOTATED_CDS"/>
    <property type="molecule type" value="Genomic_DNA"/>
</dbReference>
<sequence length="122" mass="13887">MVLMLCDESSNIAHPRFVLVILLQAACDSRHTWCVGNFLSEFCKSCNNEGRQMSSEGFSLRVIYYEIKRNTPACLCMRASILDSSPIVRYRSNAYASHYVKTHIQEHFVQVGGGIICFTMRL</sequence>
<proteinExistence type="predicted"/>
<protein>
    <submittedName>
        <fullName evidence="1">Uncharacterized protein</fullName>
    </submittedName>
</protein>